<gene>
    <name evidence="2" type="ORF">KGQ19_02055</name>
</gene>
<evidence type="ECO:0000256" key="1">
    <source>
        <dbReference type="SAM" id="MobiDB-lite"/>
    </source>
</evidence>
<dbReference type="RefSeq" id="WP_212007305.1">
    <property type="nucleotide sequence ID" value="NZ_JAAFYZ010000004.1"/>
</dbReference>
<evidence type="ECO:0000313" key="3">
    <source>
        <dbReference type="Proteomes" id="UP000730482"/>
    </source>
</evidence>
<proteinExistence type="predicted"/>
<name>A0ABS5KJK5_9ACTN</name>
<dbReference type="EMBL" id="JAAFYZ010000004">
    <property type="protein sequence ID" value="MBS2545644.1"/>
    <property type="molecule type" value="Genomic_DNA"/>
</dbReference>
<organism evidence="2 3">
    <name type="scientific">Catenulispora pinistramenti</name>
    <dbReference type="NCBI Taxonomy" id="2705254"/>
    <lineage>
        <taxon>Bacteria</taxon>
        <taxon>Bacillati</taxon>
        <taxon>Actinomycetota</taxon>
        <taxon>Actinomycetes</taxon>
        <taxon>Catenulisporales</taxon>
        <taxon>Catenulisporaceae</taxon>
        <taxon>Catenulispora</taxon>
    </lineage>
</organism>
<protein>
    <submittedName>
        <fullName evidence="2">Uncharacterized protein</fullName>
    </submittedName>
</protein>
<dbReference type="InterPro" id="IPR046036">
    <property type="entry name" value="DUF5994"/>
</dbReference>
<feature type="region of interest" description="Disordered" evidence="1">
    <location>
        <begin position="1"/>
        <end position="22"/>
    </location>
</feature>
<dbReference type="Pfam" id="PF19457">
    <property type="entry name" value="DUF5994"/>
    <property type="match status" value="1"/>
</dbReference>
<evidence type="ECO:0000313" key="2">
    <source>
        <dbReference type="EMBL" id="MBS2545644.1"/>
    </source>
</evidence>
<accession>A0ABS5KJK5</accession>
<reference evidence="2 3" key="1">
    <citation type="submission" date="2020-02" db="EMBL/GenBank/DDBJ databases">
        <title>Acidophilic actinobacteria isolated from forest soil.</title>
        <authorList>
            <person name="Golinska P."/>
        </authorList>
    </citation>
    <scope>NUCLEOTIDE SEQUENCE [LARGE SCALE GENOMIC DNA]</scope>
    <source>
        <strain evidence="2 3">NL8</strain>
    </source>
</reference>
<dbReference type="Proteomes" id="UP000730482">
    <property type="component" value="Unassembled WGS sequence"/>
</dbReference>
<feature type="compositionally biased region" description="Basic and acidic residues" evidence="1">
    <location>
        <begin position="1"/>
        <end position="10"/>
    </location>
</feature>
<sequence length="170" mass="17893">MANSPRRDTPDPPPRAEAGGELPTAVHTAVAPGTAILRLETIGPREGGVLDGAWWPRSRRIHSELPGLISALARHIGPITRVGLDATAWDGLPTRLVVDGQVVRIDSYPVGDDTILVTRSEHDLFSLLVIPPDADAEAAKAAIAQAVRQDNVADAQQILIDTGAGQQGSV</sequence>
<keyword evidence="3" id="KW-1185">Reference proteome</keyword>
<comment type="caution">
    <text evidence="2">The sequence shown here is derived from an EMBL/GenBank/DDBJ whole genome shotgun (WGS) entry which is preliminary data.</text>
</comment>